<feature type="transmembrane region" description="Helical" evidence="12">
    <location>
        <begin position="786"/>
        <end position="809"/>
    </location>
</feature>
<evidence type="ECO:0000256" key="5">
    <source>
        <dbReference type="ARBA" id="ARBA00023034"/>
    </source>
</evidence>
<comment type="caution">
    <text evidence="14">The sequence shown here is derived from an EMBL/GenBank/DDBJ whole genome shotgun (WGS) entry which is preliminary data.</text>
</comment>
<evidence type="ECO:0000256" key="9">
    <source>
        <dbReference type="ARBA" id="ARBA00039687"/>
    </source>
</evidence>
<dbReference type="InterPro" id="IPR006977">
    <property type="entry name" value="Yip1_dom"/>
</dbReference>
<evidence type="ECO:0000256" key="3">
    <source>
        <dbReference type="ARBA" id="ARBA00022692"/>
    </source>
</evidence>
<keyword evidence="6 12" id="KW-0472">Membrane</keyword>
<feature type="compositionally biased region" description="Polar residues" evidence="11">
    <location>
        <begin position="594"/>
        <end position="611"/>
    </location>
</feature>
<dbReference type="Pfam" id="PF04893">
    <property type="entry name" value="Yip1"/>
    <property type="match status" value="1"/>
</dbReference>
<dbReference type="InterPro" id="IPR001810">
    <property type="entry name" value="F-box_dom"/>
</dbReference>
<comment type="subcellular location">
    <subcellularLocation>
        <location evidence="1">Golgi apparatus membrane</location>
        <topology evidence="1">Multi-pass membrane protein</topology>
    </subcellularLocation>
    <subcellularLocation>
        <location evidence="7">Golgi apparatus</location>
        <location evidence="7">cis-Golgi network membrane</location>
    </subcellularLocation>
</comment>
<feature type="domain" description="F-box" evidence="13">
    <location>
        <begin position="1"/>
        <end position="46"/>
    </location>
</feature>
<feature type="transmembrane region" description="Helical" evidence="12">
    <location>
        <begin position="734"/>
        <end position="753"/>
    </location>
</feature>
<evidence type="ECO:0000313" key="14">
    <source>
        <dbReference type="EMBL" id="CAF0869924.1"/>
    </source>
</evidence>
<dbReference type="GO" id="GO:0000139">
    <property type="term" value="C:Golgi membrane"/>
    <property type="evidence" value="ECO:0007669"/>
    <property type="project" value="UniProtKB-SubCell"/>
</dbReference>
<evidence type="ECO:0000256" key="10">
    <source>
        <dbReference type="ARBA" id="ARBA00043122"/>
    </source>
</evidence>
<protein>
    <recommendedName>
        <fullName evidence="9">Protein YIPF4</fullName>
    </recommendedName>
    <alternativeName>
        <fullName evidence="10">YIP1 family member 4</fullName>
    </alternativeName>
</protein>
<evidence type="ECO:0000256" key="12">
    <source>
        <dbReference type="SAM" id="Phobius"/>
    </source>
</evidence>
<keyword evidence="15" id="KW-1185">Reference proteome</keyword>
<keyword evidence="3 12" id="KW-0812">Transmembrane</keyword>
<feature type="transmembrane region" description="Helical" evidence="12">
    <location>
        <begin position="759"/>
        <end position="779"/>
    </location>
</feature>
<dbReference type="PANTHER" id="PTHR21236">
    <property type="entry name" value="GOLGI MEMBRANE PROTEIN YIP1"/>
    <property type="match status" value="1"/>
</dbReference>
<dbReference type="AlphaFoldDB" id="A0A813XPM5"/>
<comment type="function">
    <text evidence="8">Involved in the maintenance of the Golgi structure.</text>
</comment>
<dbReference type="GO" id="GO:0006888">
    <property type="term" value="P:endoplasmic reticulum to Golgi vesicle-mediated transport"/>
    <property type="evidence" value="ECO:0007669"/>
    <property type="project" value="InterPro"/>
</dbReference>
<evidence type="ECO:0000256" key="11">
    <source>
        <dbReference type="SAM" id="MobiDB-lite"/>
    </source>
</evidence>
<evidence type="ECO:0000256" key="8">
    <source>
        <dbReference type="ARBA" id="ARBA00037720"/>
    </source>
</evidence>
<feature type="transmembrane region" description="Helical" evidence="12">
    <location>
        <begin position="821"/>
        <end position="838"/>
    </location>
</feature>
<keyword evidence="4 12" id="KW-1133">Transmembrane helix</keyword>
<feature type="compositionally biased region" description="Low complexity" evidence="11">
    <location>
        <begin position="612"/>
        <end position="623"/>
    </location>
</feature>
<evidence type="ECO:0000256" key="6">
    <source>
        <dbReference type="ARBA" id="ARBA00023136"/>
    </source>
</evidence>
<dbReference type="InterPro" id="IPR045231">
    <property type="entry name" value="Yip1/4-like"/>
</dbReference>
<sequence length="839" mass="96671">MEHFPNELLLDLFEYIDIRDLFDGFWNLNTRFNHLLRSLHKLALNLERNDQDLIDFFSNQITQLTLNTWENVDLTQFPNVQSLIIHQITYDQLQQIRSEVLPKLVYLSTSSLVEVTPMSQLAQRLFSNEFPNMRSLNLSLVEIPYLRTWYQSLALRTVIVQSNNPTLVPFILIATPNLQYLKVHFLSSTIPIFYHSLEATHHSLKHFVLLDPYHKLSFNHIHTLLSFVPNVSKIYLNFLCRIPFLRFARSLILLIMTNTSSKFEILPNELVIKIFNHLNTFDLFQSFYNLNIRFNSLIQSLKALHLSLSENNQSSDDINLLSPYIHTLILLGNIDIKLHRFRNIRRLILHYPTNDLLNQFHSLALSHLEYLFIPDVLFGMSSVHQKIFSNAFPNLKTCYLFAFETIETILPWTQTPSLRILKIGFIDFHVYKTLLSACPNLFSLQLKMFQSYLKLSCVQEHSHLKKLEIHSEITDGLYNDQLIDMFLGCVPNLEQLSIYRTVSVSKIPELITDYDWLASILSIRLLQLKSLNFCLHLEYHFESTQSINTETCRQLKDCFSNLLIDRKVFMANTNEQPPSHVSLSIPSEQPPPSTSDNFQFMSDTFTLPQDGQASSSSPTQSSQGYAGKSDFDNQIRHRGWLGGTLDKQGYGWLLDTTNDDDDPNSEENRPLLEELDINIGEILAKLRCVILPIPSRALQRAALLRDNPDFWGPLLVVLCFALLSVYGQIRVVSWIITIWIFGSLGIFILARVLGGEVSYSQIVGTIGYSLLPLLLVAFVSPAVKKAHFFAVFLKFMGVAWSTYSAATLLCVEELQQKKTLLLYPIFLLYIYFLSLYTGV</sequence>
<dbReference type="GO" id="GO:0048280">
    <property type="term" value="P:vesicle fusion with Golgi apparatus"/>
    <property type="evidence" value="ECO:0007669"/>
    <property type="project" value="TreeGrafter"/>
</dbReference>
<evidence type="ECO:0000256" key="1">
    <source>
        <dbReference type="ARBA" id="ARBA00004653"/>
    </source>
</evidence>
<organism evidence="14 15">
    <name type="scientific">Adineta ricciae</name>
    <name type="common">Rotifer</name>
    <dbReference type="NCBI Taxonomy" id="249248"/>
    <lineage>
        <taxon>Eukaryota</taxon>
        <taxon>Metazoa</taxon>
        <taxon>Spiralia</taxon>
        <taxon>Gnathifera</taxon>
        <taxon>Rotifera</taxon>
        <taxon>Eurotatoria</taxon>
        <taxon>Bdelloidea</taxon>
        <taxon>Adinetida</taxon>
        <taxon>Adinetidae</taxon>
        <taxon>Adineta</taxon>
    </lineage>
</organism>
<dbReference type="PROSITE" id="PS50181">
    <property type="entry name" value="FBOX"/>
    <property type="match status" value="2"/>
</dbReference>
<proteinExistence type="inferred from homology"/>
<feature type="region of interest" description="Disordered" evidence="11">
    <location>
        <begin position="575"/>
        <end position="630"/>
    </location>
</feature>
<dbReference type="PANTHER" id="PTHR21236:SF7">
    <property type="entry name" value="PROTEIN YIPF4"/>
    <property type="match status" value="1"/>
</dbReference>
<comment type="similarity">
    <text evidence="2">Belongs to the YIP1 family.</text>
</comment>
<evidence type="ECO:0000313" key="15">
    <source>
        <dbReference type="Proteomes" id="UP000663828"/>
    </source>
</evidence>
<accession>A0A813XPM5</accession>
<feature type="domain" description="F-box" evidence="13">
    <location>
        <begin position="260"/>
        <end position="308"/>
    </location>
</feature>
<dbReference type="Proteomes" id="UP000663828">
    <property type="component" value="Unassembled WGS sequence"/>
</dbReference>
<evidence type="ECO:0000256" key="4">
    <source>
        <dbReference type="ARBA" id="ARBA00022989"/>
    </source>
</evidence>
<evidence type="ECO:0000256" key="2">
    <source>
        <dbReference type="ARBA" id="ARBA00010596"/>
    </source>
</evidence>
<evidence type="ECO:0000256" key="7">
    <source>
        <dbReference type="ARBA" id="ARBA00024188"/>
    </source>
</evidence>
<dbReference type="GO" id="GO:0005802">
    <property type="term" value="C:trans-Golgi network"/>
    <property type="evidence" value="ECO:0007669"/>
    <property type="project" value="TreeGrafter"/>
</dbReference>
<keyword evidence="5" id="KW-0333">Golgi apparatus</keyword>
<evidence type="ECO:0000259" key="13">
    <source>
        <dbReference type="PROSITE" id="PS50181"/>
    </source>
</evidence>
<feature type="compositionally biased region" description="Polar residues" evidence="11">
    <location>
        <begin position="575"/>
        <end position="587"/>
    </location>
</feature>
<reference evidence="14" key="1">
    <citation type="submission" date="2021-02" db="EMBL/GenBank/DDBJ databases">
        <authorList>
            <person name="Nowell W R."/>
        </authorList>
    </citation>
    <scope>NUCLEOTIDE SEQUENCE</scope>
</reference>
<gene>
    <name evidence="14" type="ORF">XAT740_LOCUS6438</name>
</gene>
<name>A0A813XPM5_ADIRI</name>
<dbReference type="EMBL" id="CAJNOR010000292">
    <property type="protein sequence ID" value="CAF0869924.1"/>
    <property type="molecule type" value="Genomic_DNA"/>
</dbReference>
<feature type="transmembrane region" description="Helical" evidence="12">
    <location>
        <begin position="710"/>
        <end position="727"/>
    </location>
</feature>